<proteinExistence type="predicted"/>
<keyword evidence="3" id="KW-1185">Reference proteome</keyword>
<comment type="caution">
    <text evidence="2">The sequence shown here is derived from an EMBL/GenBank/DDBJ whole genome shotgun (WGS) entry which is preliminary data.</text>
</comment>
<dbReference type="Proteomes" id="UP001251524">
    <property type="component" value="Unassembled WGS sequence"/>
</dbReference>
<feature type="signal peptide" evidence="1">
    <location>
        <begin position="1"/>
        <end position="20"/>
    </location>
</feature>
<reference evidence="2 3" key="1">
    <citation type="submission" date="2023-07" db="EMBL/GenBank/DDBJ databases">
        <title>Sorghum-associated microbial communities from plants grown in Nebraska, USA.</title>
        <authorList>
            <person name="Schachtman D."/>
        </authorList>
    </citation>
    <scope>NUCLEOTIDE SEQUENCE [LARGE SCALE GENOMIC DNA]</scope>
    <source>
        <strain evidence="2 3">BE198</strain>
    </source>
</reference>
<gene>
    <name evidence="2" type="ORF">J2X06_003630</name>
</gene>
<sequence length="165" mass="17194">MRYVTAILLSLALADPVALAAEGSTSPSAQALLGLIAKEGGRKVLWNLWERDKEFDRVISGIESGDPSWLKVATALKPFSDGAASLSLDYAVARALPKAPNQVLALVGHGFSAADICTSPFIEPDPGVAEAYERQALAALSKVKAPALAPIAAECSKQVRLPDGA</sequence>
<evidence type="ECO:0000313" key="2">
    <source>
        <dbReference type="EMBL" id="MDR7136391.1"/>
    </source>
</evidence>
<evidence type="ECO:0000256" key="1">
    <source>
        <dbReference type="SAM" id="SignalP"/>
    </source>
</evidence>
<dbReference type="RefSeq" id="WP_310064792.1">
    <property type="nucleotide sequence ID" value="NZ_JAVDVY010000005.1"/>
</dbReference>
<accession>A0ABU1WFM7</accession>
<dbReference type="EMBL" id="JAVDVY010000005">
    <property type="protein sequence ID" value="MDR7136391.1"/>
    <property type="molecule type" value="Genomic_DNA"/>
</dbReference>
<protein>
    <submittedName>
        <fullName evidence="2">Uncharacterized protein</fullName>
    </submittedName>
</protein>
<feature type="chain" id="PRO_5046039277" evidence="1">
    <location>
        <begin position="21"/>
        <end position="165"/>
    </location>
</feature>
<name>A0ABU1WFM7_9GAMM</name>
<keyword evidence="1" id="KW-0732">Signal</keyword>
<organism evidence="2 3">
    <name type="scientific">Lysobacter niastensis</name>
    <dbReference type="NCBI Taxonomy" id="380629"/>
    <lineage>
        <taxon>Bacteria</taxon>
        <taxon>Pseudomonadati</taxon>
        <taxon>Pseudomonadota</taxon>
        <taxon>Gammaproteobacteria</taxon>
        <taxon>Lysobacterales</taxon>
        <taxon>Lysobacteraceae</taxon>
        <taxon>Lysobacter</taxon>
    </lineage>
</organism>
<evidence type="ECO:0000313" key="3">
    <source>
        <dbReference type="Proteomes" id="UP001251524"/>
    </source>
</evidence>